<comment type="subcellular location">
    <subcellularLocation>
        <location evidence="1 4">Cell outer membrane</location>
    </subcellularLocation>
</comment>
<feature type="domain" description="TonB-dependent receptor-like beta-barrel" evidence="7">
    <location>
        <begin position="409"/>
        <end position="976"/>
    </location>
</feature>
<keyword evidence="2 4" id="KW-0472">Membrane</keyword>
<feature type="signal peptide" evidence="6">
    <location>
        <begin position="1"/>
        <end position="30"/>
    </location>
</feature>
<evidence type="ECO:0000256" key="1">
    <source>
        <dbReference type="ARBA" id="ARBA00004442"/>
    </source>
</evidence>
<comment type="similarity">
    <text evidence="4">Belongs to the TonB-dependent receptor family.</text>
</comment>
<dbReference type="SUPFAM" id="SSF56935">
    <property type="entry name" value="Porins"/>
    <property type="match status" value="1"/>
</dbReference>
<keyword evidence="4" id="KW-0798">TonB box</keyword>
<feature type="domain" description="TonB-dependent receptor plug" evidence="8">
    <location>
        <begin position="72"/>
        <end position="191"/>
    </location>
</feature>
<proteinExistence type="inferred from homology"/>
<organism evidence="9 10">
    <name type="scientific">Caulobacter mirabilis</name>
    <dbReference type="NCBI Taxonomy" id="69666"/>
    <lineage>
        <taxon>Bacteria</taxon>
        <taxon>Pseudomonadati</taxon>
        <taxon>Pseudomonadota</taxon>
        <taxon>Alphaproteobacteria</taxon>
        <taxon>Caulobacterales</taxon>
        <taxon>Caulobacteraceae</taxon>
        <taxon>Caulobacter</taxon>
    </lineage>
</organism>
<dbReference type="Pfam" id="PF07715">
    <property type="entry name" value="Plug"/>
    <property type="match status" value="1"/>
</dbReference>
<dbReference type="Pfam" id="PF00593">
    <property type="entry name" value="TonB_dep_Rec_b-barrel"/>
    <property type="match status" value="1"/>
</dbReference>
<evidence type="ECO:0000256" key="5">
    <source>
        <dbReference type="SAM" id="MobiDB-lite"/>
    </source>
</evidence>
<gene>
    <name evidence="9" type="ORF">CSW64_14260</name>
</gene>
<keyword evidence="9" id="KW-0675">Receptor</keyword>
<feature type="compositionally biased region" description="Low complexity" evidence="5">
    <location>
        <begin position="34"/>
        <end position="48"/>
    </location>
</feature>
<dbReference type="InterPro" id="IPR000531">
    <property type="entry name" value="Beta-barrel_TonB"/>
</dbReference>
<dbReference type="PANTHER" id="PTHR47234">
    <property type="match status" value="1"/>
</dbReference>
<dbReference type="PANTHER" id="PTHR47234:SF2">
    <property type="entry name" value="TONB-DEPENDENT RECEPTOR"/>
    <property type="match status" value="1"/>
</dbReference>
<feature type="chain" id="PRO_5013803602" evidence="6">
    <location>
        <begin position="31"/>
        <end position="1019"/>
    </location>
</feature>
<protein>
    <submittedName>
        <fullName evidence="9">TonB-dependent receptor</fullName>
    </submittedName>
</protein>
<dbReference type="InterPro" id="IPR037066">
    <property type="entry name" value="Plug_dom_sf"/>
</dbReference>
<dbReference type="EMBL" id="CP024201">
    <property type="protein sequence ID" value="ATQ43490.1"/>
    <property type="molecule type" value="Genomic_DNA"/>
</dbReference>
<evidence type="ECO:0000313" key="9">
    <source>
        <dbReference type="EMBL" id="ATQ43490.1"/>
    </source>
</evidence>
<evidence type="ECO:0000256" key="4">
    <source>
        <dbReference type="RuleBase" id="RU003357"/>
    </source>
</evidence>
<dbReference type="AlphaFoldDB" id="A0A2D2AZQ4"/>
<evidence type="ECO:0000256" key="2">
    <source>
        <dbReference type="ARBA" id="ARBA00023136"/>
    </source>
</evidence>
<evidence type="ECO:0000256" key="6">
    <source>
        <dbReference type="SAM" id="SignalP"/>
    </source>
</evidence>
<accession>A0A2D2AZQ4</accession>
<evidence type="ECO:0000259" key="7">
    <source>
        <dbReference type="Pfam" id="PF00593"/>
    </source>
</evidence>
<dbReference type="InterPro" id="IPR036942">
    <property type="entry name" value="Beta-barrel_TonB_sf"/>
</dbReference>
<sequence length="1019" mass="110398">MLNRKFLMGTSVIAGLAATSIAVIPSVGFAQEGQQPQQQQPSQQAQPASDKEEKEVEALVVTGSRIKRTEFTSTSPIQVISSDGAALQGVVDTADMLQASTVAAGSPQINAMMSSAFVTDGGPGAATISLRGLGANRTLVLLNGRRAGPAGTRGGVSAFDLNVIPQSAVDRIEILKDGASSIYGSDAVAGVVNIITKTNRDSAEIEAFASQPFEQGGETYRVSGSWGKTFDRGYVSVSADYFLQKEQKVGDRDFTNCPVQYITNYTTGARSDLIDPRTGKPACRDTPWGQLWLYDFSGAAPLPVGAKLQYDYGGNLGQYIPRVPANYPTGPGPSPDGRLVAPSTWYFADYGAPGSATLGVVNMNHPFIQDSSLIPETERMTVFVQGGYDLTPNIEAYGELLLNRRSSKTNGFRQFWTYTYTSDAFGAGDPLSTGFFGDFYMSPTAITDHFDAEQQVDYGRVVGGLRGSFGDFAAGWDWDIFTQLSRSDGDYTQDVILKEAVSASEFRTASSLCAGTKLAISGRNCIDVNWLTGDFMAGKLTDAEKAFYFDRETGNTVYTQKVLEGTVSGDLWKLPAGPLGAAFGFHYRRDEINDKPGAVTLASNSWGLTGAGITKGKDTTTELFGELSVPLVKGLPGIEDLSLSLSGRWTDVKSYGDNSTYKVGLNWQITPSWRVRATRGTSFRAPALFELYLANQTGFQGQRVVDPCINWQAALDLFRISQRMADNCASAAGPGGGVPGNYIGGPTSAEIVTGGGKGTLEAETSEATTIGVIWTPSFIDLSVALDYYEIEVNDEVTRLGGANILRICYNSETFPTDPVCSQFTRNSTSKLITQVRDRYINIANQMNRGIDLTVRYEHEFDFGRFTFDSQFSWQLEDQTALFPGNTVDTNGDVGDPDFVGNLQFRFERGDWTAFWGVDMIGKASEAEDINDHNNPAGPGIPPTTRYKIQTEFTAYHSASVRKKFDTWTVTAGMANIFDEAPPALTTLNLGQYSTTGYSVLASQYDYFGRRAFLSISKRF</sequence>
<keyword evidence="6" id="KW-0732">Signal</keyword>
<dbReference type="Gene3D" id="2.170.130.10">
    <property type="entry name" value="TonB-dependent receptor, plug domain"/>
    <property type="match status" value="1"/>
</dbReference>
<evidence type="ECO:0000259" key="8">
    <source>
        <dbReference type="Pfam" id="PF07715"/>
    </source>
</evidence>
<dbReference type="OrthoDB" id="7051241at2"/>
<dbReference type="InterPro" id="IPR012910">
    <property type="entry name" value="Plug_dom"/>
</dbReference>
<evidence type="ECO:0000313" key="10">
    <source>
        <dbReference type="Proteomes" id="UP000228945"/>
    </source>
</evidence>
<reference evidence="9 10" key="1">
    <citation type="submission" date="2017-10" db="EMBL/GenBank/DDBJ databases">
        <title>Genome sequence of Caulobacter mirabilis FWC38.</title>
        <authorList>
            <person name="Fiebig A."/>
            <person name="Crosson S."/>
        </authorList>
    </citation>
    <scope>NUCLEOTIDE SEQUENCE [LARGE SCALE GENOMIC DNA]</scope>
    <source>
        <strain evidence="9 10">FWC 38</strain>
    </source>
</reference>
<feature type="region of interest" description="Disordered" evidence="5">
    <location>
        <begin position="32"/>
        <end position="54"/>
    </location>
</feature>
<keyword evidence="10" id="KW-1185">Reference proteome</keyword>
<name>A0A2D2AZQ4_9CAUL</name>
<keyword evidence="3" id="KW-0998">Cell outer membrane</keyword>
<evidence type="ECO:0000256" key="3">
    <source>
        <dbReference type="ARBA" id="ARBA00023237"/>
    </source>
</evidence>
<dbReference type="KEGG" id="cmb:CSW64_14260"/>
<dbReference type="Proteomes" id="UP000228945">
    <property type="component" value="Chromosome"/>
</dbReference>
<dbReference type="Gene3D" id="2.40.170.20">
    <property type="entry name" value="TonB-dependent receptor, beta-barrel domain"/>
    <property type="match status" value="1"/>
</dbReference>
<dbReference type="GO" id="GO:0009279">
    <property type="term" value="C:cell outer membrane"/>
    <property type="evidence" value="ECO:0007669"/>
    <property type="project" value="UniProtKB-SubCell"/>
</dbReference>